<accession>A0A916QU65</accession>
<dbReference type="InterPro" id="IPR026461">
    <property type="entry name" value="Trfase_2_rSAM/seldom_assoc"/>
</dbReference>
<sequence>MTAPITVIIPTLNSAPTLGPTLASLYDGMTAGLVHQVIFADGGSTDGIEKIAEETGAELHISAAGRGTQMAETARLATTPWLLFLHSDTVLSDNWTAVVRRHVENSDTAGYFQLRFDANGLAPGVVAGWANLRARLFALPYGDQGLLLPTSLYNKAGGFPEIPLMEDVALARKLRGQLTALQATATTSAQKYRKQGWLKRGSSNLVTLSLYFLGRSPEKLAQRYRQG</sequence>
<proteinExistence type="predicted"/>
<protein>
    <submittedName>
        <fullName evidence="7">Glycosyl transferase</fullName>
    </submittedName>
</protein>
<keyword evidence="3" id="KW-0328">Glycosyltransferase</keyword>
<dbReference type="GO" id="GO:0016757">
    <property type="term" value="F:glycosyltransferase activity"/>
    <property type="evidence" value="ECO:0007669"/>
    <property type="project" value="UniProtKB-KW"/>
</dbReference>
<dbReference type="Pfam" id="PF00535">
    <property type="entry name" value="Glycos_transf_2"/>
    <property type="match status" value="1"/>
</dbReference>
<organism evidence="7 8">
    <name type="scientific">Neptunicoccus cionae</name>
    <dbReference type="NCBI Taxonomy" id="2035344"/>
    <lineage>
        <taxon>Bacteria</taxon>
        <taxon>Pseudomonadati</taxon>
        <taxon>Pseudomonadota</taxon>
        <taxon>Alphaproteobacteria</taxon>
        <taxon>Rhodobacterales</taxon>
        <taxon>Paracoccaceae</taxon>
        <taxon>Neptunicoccus</taxon>
    </lineage>
</organism>
<dbReference type="Gene3D" id="3.90.550.10">
    <property type="entry name" value="Spore Coat Polysaccharide Biosynthesis Protein SpsA, Chain A"/>
    <property type="match status" value="1"/>
</dbReference>
<dbReference type="CDD" id="cd02522">
    <property type="entry name" value="GT_2_like_a"/>
    <property type="match status" value="1"/>
</dbReference>
<dbReference type="SUPFAM" id="SSF53448">
    <property type="entry name" value="Nucleotide-diphospho-sugar transferases"/>
    <property type="match status" value="1"/>
</dbReference>
<dbReference type="AlphaFoldDB" id="A0A916QU65"/>
<evidence type="ECO:0000313" key="7">
    <source>
        <dbReference type="EMBL" id="GGA12513.1"/>
    </source>
</evidence>
<feature type="domain" description="Glycosyltransferase 2-like" evidence="6">
    <location>
        <begin position="6"/>
        <end position="116"/>
    </location>
</feature>
<dbReference type="EMBL" id="BMKA01000002">
    <property type="protein sequence ID" value="GGA12513.1"/>
    <property type="molecule type" value="Genomic_DNA"/>
</dbReference>
<reference evidence="7" key="1">
    <citation type="journal article" date="2014" name="Int. J. Syst. Evol. Microbiol.">
        <title>Complete genome sequence of Corynebacterium casei LMG S-19264T (=DSM 44701T), isolated from a smear-ripened cheese.</title>
        <authorList>
            <consortium name="US DOE Joint Genome Institute (JGI-PGF)"/>
            <person name="Walter F."/>
            <person name="Albersmeier A."/>
            <person name="Kalinowski J."/>
            <person name="Ruckert C."/>
        </authorList>
    </citation>
    <scope>NUCLEOTIDE SEQUENCE</scope>
    <source>
        <strain evidence="7">CGMCC 1.15880</strain>
    </source>
</reference>
<keyword evidence="2" id="KW-1003">Cell membrane</keyword>
<evidence type="ECO:0000256" key="2">
    <source>
        <dbReference type="ARBA" id="ARBA00022475"/>
    </source>
</evidence>
<dbReference type="InterPro" id="IPR001173">
    <property type="entry name" value="Glyco_trans_2-like"/>
</dbReference>
<keyword evidence="4 7" id="KW-0808">Transferase</keyword>
<dbReference type="InterPro" id="IPR029044">
    <property type="entry name" value="Nucleotide-diphossugar_trans"/>
</dbReference>
<evidence type="ECO:0000256" key="3">
    <source>
        <dbReference type="ARBA" id="ARBA00022676"/>
    </source>
</evidence>
<comment type="subcellular location">
    <subcellularLocation>
        <location evidence="1">Cell membrane</location>
    </subcellularLocation>
</comment>
<evidence type="ECO:0000256" key="5">
    <source>
        <dbReference type="ARBA" id="ARBA00023136"/>
    </source>
</evidence>
<dbReference type="GO" id="GO:0005886">
    <property type="term" value="C:plasma membrane"/>
    <property type="evidence" value="ECO:0007669"/>
    <property type="project" value="UniProtKB-SubCell"/>
</dbReference>
<dbReference type="Proteomes" id="UP000628017">
    <property type="component" value="Unassembled WGS sequence"/>
</dbReference>
<evidence type="ECO:0000256" key="1">
    <source>
        <dbReference type="ARBA" id="ARBA00004236"/>
    </source>
</evidence>
<keyword evidence="5" id="KW-0472">Membrane</keyword>
<reference evidence="7" key="2">
    <citation type="submission" date="2020-09" db="EMBL/GenBank/DDBJ databases">
        <authorList>
            <person name="Sun Q."/>
            <person name="Zhou Y."/>
        </authorList>
    </citation>
    <scope>NUCLEOTIDE SEQUENCE</scope>
    <source>
        <strain evidence="7">CGMCC 1.15880</strain>
    </source>
</reference>
<comment type="caution">
    <text evidence="7">The sequence shown here is derived from an EMBL/GenBank/DDBJ whole genome shotgun (WGS) entry which is preliminary data.</text>
</comment>
<evidence type="ECO:0000256" key="4">
    <source>
        <dbReference type="ARBA" id="ARBA00022679"/>
    </source>
</evidence>
<dbReference type="PANTHER" id="PTHR43646">
    <property type="entry name" value="GLYCOSYLTRANSFERASE"/>
    <property type="match status" value="1"/>
</dbReference>
<dbReference type="RefSeq" id="WP_188671694.1">
    <property type="nucleotide sequence ID" value="NZ_BMKA01000002.1"/>
</dbReference>
<evidence type="ECO:0000313" key="8">
    <source>
        <dbReference type="Proteomes" id="UP000628017"/>
    </source>
</evidence>
<dbReference type="NCBIfam" id="TIGR04283">
    <property type="entry name" value="glyco_like_mftF"/>
    <property type="match status" value="1"/>
</dbReference>
<evidence type="ECO:0000259" key="6">
    <source>
        <dbReference type="Pfam" id="PF00535"/>
    </source>
</evidence>
<keyword evidence="8" id="KW-1185">Reference proteome</keyword>
<gene>
    <name evidence="7" type="ORF">GCM10011498_10480</name>
</gene>
<name>A0A916QU65_9RHOB</name>
<dbReference type="PANTHER" id="PTHR43646:SF2">
    <property type="entry name" value="GLYCOSYLTRANSFERASE 2-LIKE DOMAIN-CONTAINING PROTEIN"/>
    <property type="match status" value="1"/>
</dbReference>